<protein>
    <submittedName>
        <fullName evidence="8">RING-type domain-containing protein</fullName>
    </submittedName>
</protein>
<dbReference type="SUPFAM" id="SSF57850">
    <property type="entry name" value="RING/U-box"/>
    <property type="match status" value="1"/>
</dbReference>
<dbReference type="InterPro" id="IPR051834">
    <property type="entry name" value="RING_finger_E3_ligase"/>
</dbReference>
<sequence>MQPWPGGSSCVRRDRLLATIDALSWQPYSLLRASPSSCDIELCVPSSHAMIAQLGEHSSTMNSGSIGFVGFGPPGLFGPVGRYASVEQHPLGRHFTNLMNHMNFRFHRSQPFSFDPMEIDEMFPFTAAAQPSRRRSGSRSENGTNSVRPLASDEIKKIKTTKITAEQVAQRKECYTCMEEFKQDERALRIGCPHLFHRKCLEPWLKRQNTCPVCRASVNP</sequence>
<keyword evidence="2 4" id="KW-0863">Zinc-finger</keyword>
<dbReference type="WBParaSite" id="L893_g29202.t1">
    <property type="protein sequence ID" value="L893_g29202.t1"/>
    <property type="gene ID" value="L893_g29202"/>
</dbReference>
<feature type="domain" description="RING-type" evidence="6">
    <location>
        <begin position="174"/>
        <end position="215"/>
    </location>
</feature>
<dbReference type="SMART" id="SM00184">
    <property type="entry name" value="RING"/>
    <property type="match status" value="1"/>
</dbReference>
<dbReference type="Gene3D" id="3.30.40.10">
    <property type="entry name" value="Zinc/RING finger domain, C3HC4 (zinc finger)"/>
    <property type="match status" value="1"/>
</dbReference>
<dbReference type="AlphaFoldDB" id="A0A1I7ZRZ2"/>
<dbReference type="InterPro" id="IPR001841">
    <property type="entry name" value="Znf_RING"/>
</dbReference>
<dbReference type="PROSITE" id="PS50089">
    <property type="entry name" value="ZF_RING_2"/>
    <property type="match status" value="1"/>
</dbReference>
<dbReference type="GO" id="GO:0005634">
    <property type="term" value="C:nucleus"/>
    <property type="evidence" value="ECO:0007669"/>
    <property type="project" value="TreeGrafter"/>
</dbReference>
<dbReference type="CDD" id="cd16454">
    <property type="entry name" value="RING-H2_PA-TM-RING"/>
    <property type="match status" value="1"/>
</dbReference>
<dbReference type="PANTHER" id="PTHR45931">
    <property type="entry name" value="SI:CH211-59O9.10"/>
    <property type="match status" value="1"/>
</dbReference>
<feature type="region of interest" description="Disordered" evidence="5">
    <location>
        <begin position="128"/>
        <end position="149"/>
    </location>
</feature>
<evidence type="ECO:0000256" key="1">
    <source>
        <dbReference type="ARBA" id="ARBA00022723"/>
    </source>
</evidence>
<keyword evidence="1" id="KW-0479">Metal-binding</keyword>
<dbReference type="PANTHER" id="PTHR45931:SF3">
    <property type="entry name" value="RING ZINC FINGER-CONTAINING PROTEIN"/>
    <property type="match status" value="1"/>
</dbReference>
<dbReference type="GO" id="GO:0061630">
    <property type="term" value="F:ubiquitin protein ligase activity"/>
    <property type="evidence" value="ECO:0007669"/>
    <property type="project" value="TreeGrafter"/>
</dbReference>
<dbReference type="Pfam" id="PF13639">
    <property type="entry name" value="zf-RING_2"/>
    <property type="match status" value="1"/>
</dbReference>
<evidence type="ECO:0000256" key="3">
    <source>
        <dbReference type="ARBA" id="ARBA00022833"/>
    </source>
</evidence>
<evidence type="ECO:0000256" key="4">
    <source>
        <dbReference type="PROSITE-ProRule" id="PRU00175"/>
    </source>
</evidence>
<dbReference type="GO" id="GO:0008270">
    <property type="term" value="F:zinc ion binding"/>
    <property type="evidence" value="ECO:0007669"/>
    <property type="project" value="UniProtKB-KW"/>
</dbReference>
<evidence type="ECO:0000259" key="6">
    <source>
        <dbReference type="PROSITE" id="PS50089"/>
    </source>
</evidence>
<dbReference type="GO" id="GO:0006511">
    <property type="term" value="P:ubiquitin-dependent protein catabolic process"/>
    <property type="evidence" value="ECO:0007669"/>
    <property type="project" value="TreeGrafter"/>
</dbReference>
<dbReference type="InterPro" id="IPR013083">
    <property type="entry name" value="Znf_RING/FYVE/PHD"/>
</dbReference>
<keyword evidence="7" id="KW-1185">Reference proteome</keyword>
<proteinExistence type="predicted"/>
<evidence type="ECO:0000256" key="2">
    <source>
        <dbReference type="ARBA" id="ARBA00022771"/>
    </source>
</evidence>
<name>A0A1I7ZRZ2_9BILA</name>
<evidence type="ECO:0000313" key="7">
    <source>
        <dbReference type="Proteomes" id="UP000095287"/>
    </source>
</evidence>
<keyword evidence="3" id="KW-0862">Zinc</keyword>
<organism evidence="7 8">
    <name type="scientific">Steinernema glaseri</name>
    <dbReference type="NCBI Taxonomy" id="37863"/>
    <lineage>
        <taxon>Eukaryota</taxon>
        <taxon>Metazoa</taxon>
        <taxon>Ecdysozoa</taxon>
        <taxon>Nematoda</taxon>
        <taxon>Chromadorea</taxon>
        <taxon>Rhabditida</taxon>
        <taxon>Tylenchina</taxon>
        <taxon>Panagrolaimomorpha</taxon>
        <taxon>Strongyloidoidea</taxon>
        <taxon>Steinernematidae</taxon>
        <taxon>Steinernema</taxon>
    </lineage>
</organism>
<reference evidence="8" key="1">
    <citation type="submission" date="2016-11" db="UniProtKB">
        <authorList>
            <consortium name="WormBaseParasite"/>
        </authorList>
    </citation>
    <scope>IDENTIFICATION</scope>
</reference>
<evidence type="ECO:0000256" key="5">
    <source>
        <dbReference type="SAM" id="MobiDB-lite"/>
    </source>
</evidence>
<evidence type="ECO:0000313" key="8">
    <source>
        <dbReference type="WBParaSite" id="L893_g29202.t1"/>
    </source>
</evidence>
<accession>A0A1I7ZRZ2</accession>
<dbReference type="Proteomes" id="UP000095287">
    <property type="component" value="Unplaced"/>
</dbReference>